<keyword evidence="4" id="KW-0430">Lectin</keyword>
<keyword evidence="10" id="KW-1185">Reference proteome</keyword>
<evidence type="ECO:0000256" key="6">
    <source>
        <dbReference type="ARBA" id="ARBA00023119"/>
    </source>
</evidence>
<dbReference type="Pfam" id="PF00147">
    <property type="entry name" value="Fibrinogen_C"/>
    <property type="match status" value="1"/>
</dbReference>
<protein>
    <recommendedName>
        <fullName evidence="8">Fibrinogen C-terminal domain-containing protein</fullName>
    </recommendedName>
</protein>
<keyword evidence="7" id="KW-1015">Disulfide bond</keyword>
<dbReference type="Gene3D" id="2.60.120.1000">
    <property type="match status" value="1"/>
</dbReference>
<dbReference type="GO" id="GO:0005581">
    <property type="term" value="C:collagen trimer"/>
    <property type="evidence" value="ECO:0007669"/>
    <property type="project" value="UniProtKB-KW"/>
</dbReference>
<dbReference type="PANTHER" id="PTHR16146:SF46">
    <property type="entry name" value="INTELECTIN-1A-RELATED"/>
    <property type="match status" value="1"/>
</dbReference>
<dbReference type="GO" id="GO:0046872">
    <property type="term" value="F:metal ion binding"/>
    <property type="evidence" value="ECO:0007669"/>
    <property type="project" value="UniProtKB-KW"/>
</dbReference>
<evidence type="ECO:0000256" key="4">
    <source>
        <dbReference type="ARBA" id="ARBA00022734"/>
    </source>
</evidence>
<accession>A0AAU9X4Y5</accession>
<feature type="domain" description="Fibrinogen C-terminal" evidence="8">
    <location>
        <begin position="23"/>
        <end position="76"/>
    </location>
</feature>
<reference evidence="9 10" key="1">
    <citation type="submission" date="2022-05" db="EMBL/GenBank/DDBJ databases">
        <authorList>
            <consortium name="Genoscope - CEA"/>
            <person name="William W."/>
        </authorList>
    </citation>
    <scope>NUCLEOTIDE SEQUENCE [LARGE SCALE GENOMIC DNA]</scope>
</reference>
<sequence length="602" mass="67673">MLLSSFRNICYPAGQSIPLHSGSTQHSAGHSCLTLLSKYPTLISGVYWIDPDGGSQANAFKAYCDMETDGGGWTLVWSYSFTNYSHFTSKSNAITPRPNWPMRPEVDVPISTTPPSNETDYNAINFSLWKQLGRQVLIKSNVNNWLVCHPGNGSLVDWQEGDVNCKIIKLVIDPSISFSSAPSEFSPNRAYGPLFYLSTPWGSISYYFDGFTGNHWPTHDPSGSNRPNQKKNVVNPHGNIFMLLQVEYRFAFVLFLTAKTTEGAENGVFFQIKENKFFTFGEESPFWSGADSLLSCSVLCARQASCRGANFLQKAGHCYLLRDEMQTSSAAGRLLERDGSFYLKKVFHIYFVLHVIKKKMPGGILRGQVINEKLMAVSLAFIPQKNTTQKIVGHYMVLKDCDHDVAIKLANNKNLKNEQYLSEISLNCQIDEQANAFKVYCDMETDGGGWTLVWSYSFTYYGHFNSKSNAITPRPNWPVRSEVDVAISTTPPLNETDYKAMNFSLWKQLGRRVLIKSNINNWLVCHPGSGSLVDWQEGDVNCTIIKQVTDPSHKVCAPCNFYYYFDGCTGKHWPTHDPLGTNKPNQKKNVADPHGNIFIRAE</sequence>
<dbReference type="GO" id="GO:0070492">
    <property type="term" value="F:oligosaccharide binding"/>
    <property type="evidence" value="ECO:0007669"/>
    <property type="project" value="TreeGrafter"/>
</dbReference>
<gene>
    <name evidence="9" type="ORF">PMEA_00017828</name>
</gene>
<dbReference type="Gene3D" id="3.90.215.10">
    <property type="entry name" value="Gamma Fibrinogen, chain A, domain 1"/>
    <property type="match status" value="1"/>
</dbReference>
<dbReference type="PROSITE" id="PS51406">
    <property type="entry name" value="FIBRINOGEN_C_2"/>
    <property type="match status" value="1"/>
</dbReference>
<dbReference type="InterPro" id="IPR014716">
    <property type="entry name" value="Fibrinogen_a/b/g_C_1"/>
</dbReference>
<name>A0AAU9X4Y5_9CNID</name>
<dbReference type="EMBL" id="CALNXJ010000030">
    <property type="protein sequence ID" value="CAH3136589.1"/>
    <property type="molecule type" value="Genomic_DNA"/>
</dbReference>
<dbReference type="InterPro" id="IPR003609">
    <property type="entry name" value="Pan_app"/>
</dbReference>
<dbReference type="NCBIfam" id="NF040941">
    <property type="entry name" value="GGGWT_bact"/>
    <property type="match status" value="2"/>
</dbReference>
<keyword evidence="5" id="KW-0106">Calcium</keyword>
<dbReference type="SUPFAM" id="SSF56496">
    <property type="entry name" value="Fibrinogen C-terminal domain-like"/>
    <property type="match status" value="2"/>
</dbReference>
<keyword evidence="6" id="KW-0176">Collagen</keyword>
<evidence type="ECO:0000256" key="7">
    <source>
        <dbReference type="ARBA" id="ARBA00023157"/>
    </source>
</evidence>
<dbReference type="AlphaFoldDB" id="A0AAU9X4Y5"/>
<comment type="subcellular location">
    <subcellularLocation>
        <location evidence="1">Secreted</location>
    </subcellularLocation>
</comment>
<dbReference type="Pfam" id="PF00024">
    <property type="entry name" value="PAN_1"/>
    <property type="match status" value="1"/>
</dbReference>
<dbReference type="Pfam" id="PF01410">
    <property type="entry name" value="COLFI"/>
    <property type="match status" value="1"/>
</dbReference>
<keyword evidence="2" id="KW-0964">Secreted</keyword>
<evidence type="ECO:0000259" key="8">
    <source>
        <dbReference type="PROSITE" id="PS51406"/>
    </source>
</evidence>
<proteinExistence type="predicted"/>
<evidence type="ECO:0000256" key="1">
    <source>
        <dbReference type="ARBA" id="ARBA00004613"/>
    </source>
</evidence>
<dbReference type="PANTHER" id="PTHR16146">
    <property type="entry name" value="INTELECTIN"/>
    <property type="match status" value="1"/>
</dbReference>
<evidence type="ECO:0000313" key="9">
    <source>
        <dbReference type="EMBL" id="CAH3136589.1"/>
    </source>
</evidence>
<dbReference type="InterPro" id="IPR000885">
    <property type="entry name" value="Fib_collagen_C"/>
</dbReference>
<evidence type="ECO:0000313" key="10">
    <source>
        <dbReference type="Proteomes" id="UP001159428"/>
    </source>
</evidence>
<dbReference type="GO" id="GO:0005201">
    <property type="term" value="F:extracellular matrix structural constituent"/>
    <property type="evidence" value="ECO:0007669"/>
    <property type="project" value="InterPro"/>
</dbReference>
<dbReference type="InterPro" id="IPR002181">
    <property type="entry name" value="Fibrinogen_a/b/g_C_dom"/>
</dbReference>
<evidence type="ECO:0000256" key="2">
    <source>
        <dbReference type="ARBA" id="ARBA00022525"/>
    </source>
</evidence>
<evidence type="ECO:0000256" key="3">
    <source>
        <dbReference type="ARBA" id="ARBA00022723"/>
    </source>
</evidence>
<comment type="caution">
    <text evidence="9">The sequence shown here is derived from an EMBL/GenBank/DDBJ whole genome shotgun (WGS) entry which is preliminary data.</text>
</comment>
<dbReference type="Proteomes" id="UP001159428">
    <property type="component" value="Unassembled WGS sequence"/>
</dbReference>
<keyword evidence="3" id="KW-0479">Metal-binding</keyword>
<dbReference type="InterPro" id="IPR036056">
    <property type="entry name" value="Fibrinogen-like_C"/>
</dbReference>
<dbReference type="GO" id="GO:0005615">
    <property type="term" value="C:extracellular space"/>
    <property type="evidence" value="ECO:0007669"/>
    <property type="project" value="TreeGrafter"/>
</dbReference>
<evidence type="ECO:0000256" key="5">
    <source>
        <dbReference type="ARBA" id="ARBA00022837"/>
    </source>
</evidence>
<organism evidence="9 10">
    <name type="scientific">Pocillopora meandrina</name>
    <dbReference type="NCBI Taxonomy" id="46732"/>
    <lineage>
        <taxon>Eukaryota</taxon>
        <taxon>Metazoa</taxon>
        <taxon>Cnidaria</taxon>
        <taxon>Anthozoa</taxon>
        <taxon>Hexacorallia</taxon>
        <taxon>Scleractinia</taxon>
        <taxon>Astrocoeniina</taxon>
        <taxon>Pocilloporidae</taxon>
        <taxon>Pocillopora</taxon>
    </lineage>
</organism>